<comment type="caution">
    <text evidence="4">The sequence shown here is derived from an EMBL/GenBank/DDBJ whole genome shotgun (WGS) entry which is preliminary data.</text>
</comment>
<dbReference type="InterPro" id="IPR050109">
    <property type="entry name" value="HTH-type_TetR-like_transc_reg"/>
</dbReference>
<proteinExistence type="predicted"/>
<protein>
    <submittedName>
        <fullName evidence="4">TetR/AcrR family transcriptional regulator</fullName>
    </submittedName>
</protein>
<reference evidence="4 5" key="1">
    <citation type="journal article" date="2019" name="Int. J. Syst. Evol. Microbiol.">
        <title>The Global Catalogue of Microorganisms (GCM) 10K type strain sequencing project: providing services to taxonomists for standard genome sequencing and annotation.</title>
        <authorList>
            <consortium name="The Broad Institute Genomics Platform"/>
            <consortium name="The Broad Institute Genome Sequencing Center for Infectious Disease"/>
            <person name="Wu L."/>
            <person name="Ma J."/>
        </authorList>
    </citation>
    <scope>NUCLEOTIDE SEQUENCE [LARGE SCALE GENOMIC DNA]</scope>
    <source>
        <strain evidence="4 5">JCM 14942</strain>
    </source>
</reference>
<feature type="DNA-binding region" description="H-T-H motif" evidence="2">
    <location>
        <begin position="232"/>
        <end position="251"/>
    </location>
</feature>
<gene>
    <name evidence="4" type="ORF">GCM10009788_22580</name>
</gene>
<evidence type="ECO:0000256" key="1">
    <source>
        <dbReference type="ARBA" id="ARBA00023125"/>
    </source>
</evidence>
<evidence type="ECO:0000256" key="2">
    <source>
        <dbReference type="PROSITE-ProRule" id="PRU00335"/>
    </source>
</evidence>
<keyword evidence="5" id="KW-1185">Reference proteome</keyword>
<feature type="domain" description="HTH tetR-type" evidence="3">
    <location>
        <begin position="209"/>
        <end position="269"/>
    </location>
</feature>
<dbReference type="Gene3D" id="1.10.357.10">
    <property type="entry name" value="Tetracycline Repressor, domain 2"/>
    <property type="match status" value="2"/>
</dbReference>
<evidence type="ECO:0000259" key="3">
    <source>
        <dbReference type="PROSITE" id="PS50977"/>
    </source>
</evidence>
<dbReference type="InterPro" id="IPR009057">
    <property type="entry name" value="Homeodomain-like_sf"/>
</dbReference>
<evidence type="ECO:0000313" key="4">
    <source>
        <dbReference type="EMBL" id="GAA1517949.1"/>
    </source>
</evidence>
<evidence type="ECO:0000313" key="5">
    <source>
        <dbReference type="Proteomes" id="UP001500842"/>
    </source>
</evidence>
<dbReference type="PANTHER" id="PTHR30055">
    <property type="entry name" value="HTH-TYPE TRANSCRIPTIONAL REGULATOR RUTR"/>
    <property type="match status" value="1"/>
</dbReference>
<dbReference type="PRINTS" id="PR00455">
    <property type="entry name" value="HTHTETR"/>
</dbReference>
<dbReference type="Proteomes" id="UP001500842">
    <property type="component" value="Unassembled WGS sequence"/>
</dbReference>
<accession>A0ABN2AF13</accession>
<dbReference type="SUPFAM" id="SSF46689">
    <property type="entry name" value="Homeodomain-like"/>
    <property type="match status" value="2"/>
</dbReference>
<dbReference type="Gene3D" id="1.10.10.60">
    <property type="entry name" value="Homeodomain-like"/>
    <property type="match status" value="1"/>
</dbReference>
<dbReference type="PROSITE" id="PS50977">
    <property type="entry name" value="HTH_TETR_2"/>
    <property type="match status" value="2"/>
</dbReference>
<organism evidence="4 5">
    <name type="scientific">Nocardioides humi</name>
    <dbReference type="NCBI Taxonomy" id="449461"/>
    <lineage>
        <taxon>Bacteria</taxon>
        <taxon>Bacillati</taxon>
        <taxon>Actinomycetota</taxon>
        <taxon>Actinomycetes</taxon>
        <taxon>Propionibacteriales</taxon>
        <taxon>Nocardioidaceae</taxon>
        <taxon>Nocardioides</taxon>
    </lineage>
</organism>
<dbReference type="InterPro" id="IPR001647">
    <property type="entry name" value="HTH_TetR"/>
</dbReference>
<feature type="domain" description="HTH tetR-type" evidence="3">
    <location>
        <begin position="11"/>
        <end position="71"/>
    </location>
</feature>
<keyword evidence="1 2" id="KW-0238">DNA-binding</keyword>
<dbReference type="PANTHER" id="PTHR30055:SF237">
    <property type="entry name" value="TRANSCRIPTIONAL REPRESSOR MCE3R"/>
    <property type="match status" value="1"/>
</dbReference>
<dbReference type="Pfam" id="PF00440">
    <property type="entry name" value="TetR_N"/>
    <property type="match status" value="2"/>
</dbReference>
<dbReference type="EMBL" id="BAAAOR010000015">
    <property type="protein sequence ID" value="GAA1517949.1"/>
    <property type="molecule type" value="Genomic_DNA"/>
</dbReference>
<sequence length="392" mass="41900">MTDLAPQRRPRDRKQQIVAAAARQFERAGFHDVAVADIAAEVGVTASALYRHFRGKSGLLAAAVEQEIDLLEQAYGGAADLPLLLDHAATLLLGPGRPGSVWQRGQFFLEPDRAAELEARYLAALQPLRRAVVAAAPATGDADADALTWAVHTVLTTGRAFERARLDRDRARTLMVGAATAVADLGTLLPAGVVPPGTAAAPGRGLRPASRREAALSAAVRLFAERGFHAVGMDDIGAAAGISGPTLYHHFPSKSALLAHVLTRCLDALQFDLSGVLSATDDPVEALEQALASLVRINAAQGDALAALFTEIVHVPEDERAPIRRMQQDYVDEWVVLLVACRPELTRADAHALVRSSQTVVNAMRLRLPLAEADQRDALLRIGRAVLGTRRR</sequence>
<name>A0ABN2AF13_9ACTN</name>
<dbReference type="RefSeq" id="WP_141004738.1">
    <property type="nucleotide sequence ID" value="NZ_BAAAOR010000015.1"/>
</dbReference>
<feature type="DNA-binding region" description="H-T-H motif" evidence="2">
    <location>
        <begin position="34"/>
        <end position="53"/>
    </location>
</feature>